<organism evidence="1">
    <name type="scientific">marine metagenome</name>
    <dbReference type="NCBI Taxonomy" id="408172"/>
    <lineage>
        <taxon>unclassified sequences</taxon>
        <taxon>metagenomes</taxon>
        <taxon>ecological metagenomes</taxon>
    </lineage>
</organism>
<proteinExistence type="predicted"/>
<name>A0A383F4H1_9ZZZZ</name>
<accession>A0A383F4H1</accession>
<feature type="non-terminal residue" evidence="1">
    <location>
        <position position="25"/>
    </location>
</feature>
<dbReference type="EMBL" id="UINC01230944">
    <property type="protein sequence ID" value="SVE63278.1"/>
    <property type="molecule type" value="Genomic_DNA"/>
</dbReference>
<reference evidence="1" key="1">
    <citation type="submission" date="2018-05" db="EMBL/GenBank/DDBJ databases">
        <authorList>
            <person name="Lanie J.A."/>
            <person name="Ng W.-L."/>
            <person name="Kazmierczak K.M."/>
            <person name="Andrzejewski T.M."/>
            <person name="Davidsen T.M."/>
            <person name="Wayne K.J."/>
            <person name="Tettelin H."/>
            <person name="Glass J.I."/>
            <person name="Rusch D."/>
            <person name="Podicherti R."/>
            <person name="Tsui H.-C.T."/>
            <person name="Winkler M.E."/>
        </authorList>
    </citation>
    <scope>NUCLEOTIDE SEQUENCE</scope>
</reference>
<dbReference type="AlphaFoldDB" id="A0A383F4H1"/>
<sequence length="25" mass="2687">VIRKTSAAKDLFGALDDQGNHIIFG</sequence>
<gene>
    <name evidence="1" type="ORF">METZ01_LOCUS516132</name>
</gene>
<protein>
    <submittedName>
        <fullName evidence="1">Uncharacterized protein</fullName>
    </submittedName>
</protein>
<feature type="non-terminal residue" evidence="1">
    <location>
        <position position="1"/>
    </location>
</feature>
<evidence type="ECO:0000313" key="1">
    <source>
        <dbReference type="EMBL" id="SVE63278.1"/>
    </source>
</evidence>